<evidence type="ECO:0000256" key="2">
    <source>
        <dbReference type="PROSITE-ProRule" id="PRU00335"/>
    </source>
</evidence>
<dbReference type="Proteomes" id="UP000664303">
    <property type="component" value="Unassembled WGS sequence"/>
</dbReference>
<evidence type="ECO:0000256" key="1">
    <source>
        <dbReference type="ARBA" id="ARBA00023125"/>
    </source>
</evidence>
<accession>A0A939DEK4</accession>
<dbReference type="InterPro" id="IPR009057">
    <property type="entry name" value="Homeodomain-like_sf"/>
</dbReference>
<evidence type="ECO:0000256" key="3">
    <source>
        <dbReference type="SAM" id="MobiDB-lite"/>
    </source>
</evidence>
<feature type="DNA-binding region" description="H-T-H motif" evidence="2">
    <location>
        <begin position="52"/>
        <end position="71"/>
    </location>
</feature>
<proteinExistence type="predicted"/>
<dbReference type="Pfam" id="PF00440">
    <property type="entry name" value="TetR_N"/>
    <property type="match status" value="1"/>
</dbReference>
<reference evidence="5" key="1">
    <citation type="submission" date="2021-02" db="EMBL/GenBank/DDBJ databases">
        <title>PHA producing bacteria isolated from coastal sediment in Guangdong, Shenzhen.</title>
        <authorList>
            <person name="Zheng W."/>
            <person name="Yu S."/>
            <person name="Huang Y."/>
        </authorList>
    </citation>
    <scope>NUCLEOTIDE SEQUENCE</scope>
    <source>
        <strain evidence="5">TN14-10</strain>
    </source>
</reference>
<dbReference type="PANTHER" id="PTHR30055">
    <property type="entry name" value="HTH-TYPE TRANSCRIPTIONAL REGULATOR RUTR"/>
    <property type="match status" value="1"/>
</dbReference>
<dbReference type="PROSITE" id="PS50977">
    <property type="entry name" value="HTH_TETR_2"/>
    <property type="match status" value="1"/>
</dbReference>
<comment type="caution">
    <text evidence="5">The sequence shown here is derived from an EMBL/GenBank/DDBJ whole genome shotgun (WGS) entry which is preliminary data.</text>
</comment>
<evidence type="ECO:0000313" key="6">
    <source>
        <dbReference type="Proteomes" id="UP000664303"/>
    </source>
</evidence>
<protein>
    <submittedName>
        <fullName evidence="5">TetR/AcrR family transcriptional regulator</fullName>
    </submittedName>
</protein>
<dbReference type="Gene3D" id="1.10.357.10">
    <property type="entry name" value="Tetracycline Repressor, domain 2"/>
    <property type="match status" value="1"/>
</dbReference>
<dbReference type="InterPro" id="IPR001647">
    <property type="entry name" value="HTH_TetR"/>
</dbReference>
<dbReference type="AlphaFoldDB" id="A0A939DEK4"/>
<feature type="region of interest" description="Disordered" evidence="3">
    <location>
        <begin position="1"/>
        <end position="30"/>
    </location>
</feature>
<keyword evidence="6" id="KW-1185">Reference proteome</keyword>
<dbReference type="RefSeq" id="WP_206560277.1">
    <property type="nucleotide sequence ID" value="NZ_JAFKCZ010000006.1"/>
</dbReference>
<dbReference type="Gene3D" id="1.10.10.60">
    <property type="entry name" value="Homeodomain-like"/>
    <property type="match status" value="1"/>
</dbReference>
<sequence length="242" mass="27793">MAVECMKPASKPSVHDPARGAGRRSARGEAARRRLKEAATRVLDRVGFHQMRVKDVTDEAGVAAGLFYHYFKDLRELVDELLDEHIAGFEAVEAIERDVSKGDWFNRLRAHYEICVRVHAEHPGIMRCIAQFSADDPDFRERWKRSFDRRLHLLIDVFPYVFPKCSLNKAEVELLVHGLGGVGKELMSEYYIDRDPRLRAVELSQAEMAEWLAALLYRGLFARNPPAGQLRYASRILEITRE</sequence>
<organism evidence="5 6">
    <name type="scientific">Parahaliea mediterranea</name>
    <dbReference type="NCBI Taxonomy" id="651086"/>
    <lineage>
        <taxon>Bacteria</taxon>
        <taxon>Pseudomonadati</taxon>
        <taxon>Pseudomonadota</taxon>
        <taxon>Gammaproteobacteria</taxon>
        <taxon>Cellvibrionales</taxon>
        <taxon>Halieaceae</taxon>
        <taxon>Parahaliea</taxon>
    </lineage>
</organism>
<dbReference type="EMBL" id="JAFKCZ010000006">
    <property type="protein sequence ID" value="MBN7796835.1"/>
    <property type="molecule type" value="Genomic_DNA"/>
</dbReference>
<evidence type="ECO:0000259" key="4">
    <source>
        <dbReference type="PROSITE" id="PS50977"/>
    </source>
</evidence>
<dbReference type="InterPro" id="IPR050109">
    <property type="entry name" value="HTH-type_TetR-like_transc_reg"/>
</dbReference>
<evidence type="ECO:0000313" key="5">
    <source>
        <dbReference type="EMBL" id="MBN7796835.1"/>
    </source>
</evidence>
<dbReference type="GO" id="GO:0000976">
    <property type="term" value="F:transcription cis-regulatory region binding"/>
    <property type="evidence" value="ECO:0007669"/>
    <property type="project" value="TreeGrafter"/>
</dbReference>
<gene>
    <name evidence="5" type="ORF">JYP50_09545</name>
</gene>
<keyword evidence="1 2" id="KW-0238">DNA-binding</keyword>
<dbReference type="PANTHER" id="PTHR30055:SF226">
    <property type="entry name" value="HTH-TYPE TRANSCRIPTIONAL REGULATOR PKSA"/>
    <property type="match status" value="1"/>
</dbReference>
<feature type="domain" description="HTH tetR-type" evidence="4">
    <location>
        <begin position="29"/>
        <end position="89"/>
    </location>
</feature>
<dbReference type="SUPFAM" id="SSF46689">
    <property type="entry name" value="Homeodomain-like"/>
    <property type="match status" value="1"/>
</dbReference>
<dbReference type="GO" id="GO:0003700">
    <property type="term" value="F:DNA-binding transcription factor activity"/>
    <property type="evidence" value="ECO:0007669"/>
    <property type="project" value="TreeGrafter"/>
</dbReference>
<name>A0A939DEK4_9GAMM</name>